<dbReference type="InterPro" id="IPR038729">
    <property type="entry name" value="Rad50/SbcC_AAA"/>
</dbReference>
<dbReference type="PANTHER" id="PTHR32114">
    <property type="entry name" value="ABC TRANSPORTER ABCH.3"/>
    <property type="match status" value="1"/>
</dbReference>
<dbReference type="SUPFAM" id="SSF57997">
    <property type="entry name" value="Tropomyosin"/>
    <property type="match status" value="1"/>
</dbReference>
<dbReference type="RefSeq" id="WP_154372947.1">
    <property type="nucleotide sequence ID" value="NZ_WKJJ01000005.1"/>
</dbReference>
<organism evidence="4 5">
    <name type="scientific">Pseudoduganella rivuli</name>
    <dbReference type="NCBI Taxonomy" id="2666085"/>
    <lineage>
        <taxon>Bacteria</taxon>
        <taxon>Pseudomonadati</taxon>
        <taxon>Pseudomonadota</taxon>
        <taxon>Betaproteobacteria</taxon>
        <taxon>Burkholderiales</taxon>
        <taxon>Oxalobacteraceae</taxon>
        <taxon>Telluria group</taxon>
        <taxon>Pseudoduganella</taxon>
    </lineage>
</organism>
<dbReference type="EMBL" id="WKJJ01000005">
    <property type="protein sequence ID" value="MRV71907.1"/>
    <property type="molecule type" value="Genomic_DNA"/>
</dbReference>
<evidence type="ECO:0000259" key="3">
    <source>
        <dbReference type="Pfam" id="PF13476"/>
    </source>
</evidence>
<feature type="coiled-coil region" evidence="1">
    <location>
        <begin position="927"/>
        <end position="982"/>
    </location>
</feature>
<feature type="domain" description="Rad50/SbcC-type AAA" evidence="3">
    <location>
        <begin position="9"/>
        <end position="225"/>
    </location>
</feature>
<protein>
    <submittedName>
        <fullName evidence="4">AAA family ATPase</fullName>
    </submittedName>
</protein>
<dbReference type="SUPFAM" id="SSF52540">
    <property type="entry name" value="P-loop containing nucleoside triphosphate hydrolases"/>
    <property type="match status" value="1"/>
</dbReference>
<feature type="region of interest" description="Disordered" evidence="2">
    <location>
        <begin position="276"/>
        <end position="295"/>
    </location>
</feature>
<gene>
    <name evidence="4" type="ORF">GJ700_09265</name>
</gene>
<name>A0A7X2IKX2_9BURK</name>
<feature type="coiled-coil region" evidence="1">
    <location>
        <begin position="395"/>
        <end position="425"/>
    </location>
</feature>
<dbReference type="Gene3D" id="3.40.50.300">
    <property type="entry name" value="P-loop containing nucleotide triphosphate hydrolases"/>
    <property type="match status" value="2"/>
</dbReference>
<dbReference type="InterPro" id="IPR027417">
    <property type="entry name" value="P-loop_NTPase"/>
</dbReference>
<keyword evidence="1" id="KW-0175">Coiled coil</keyword>
<accession>A0A7X2IKX2</accession>
<evidence type="ECO:0000256" key="2">
    <source>
        <dbReference type="SAM" id="MobiDB-lite"/>
    </source>
</evidence>
<dbReference type="Pfam" id="PF13558">
    <property type="entry name" value="SbcC_Walker_B"/>
    <property type="match status" value="1"/>
</dbReference>
<evidence type="ECO:0000313" key="5">
    <source>
        <dbReference type="Proteomes" id="UP000446768"/>
    </source>
</evidence>
<keyword evidence="5" id="KW-1185">Reference proteome</keyword>
<feature type="coiled-coil region" evidence="1">
    <location>
        <begin position="541"/>
        <end position="568"/>
    </location>
</feature>
<evidence type="ECO:0000256" key="1">
    <source>
        <dbReference type="SAM" id="Coils"/>
    </source>
</evidence>
<dbReference type="GO" id="GO:0016887">
    <property type="term" value="F:ATP hydrolysis activity"/>
    <property type="evidence" value="ECO:0007669"/>
    <property type="project" value="InterPro"/>
</dbReference>
<sequence>MRILRIGGKNLASLANEFSVDFEQEPLASSGLFAISGPTGAGKSTLLDTLCLALYDATPRLLKAMRGSMVPDVGADTVSTQDTRTLLRRGASEAYAEVDFVGSDQARYRARWSVRRSRNRAEGALQPTAMVLHTLPELVPVGSTKTEVKAEIEKRIGLSFEQFTRAVLLAQNEFATFLKADDNDRGELLETLTGSAVYSDISMRAFERAKQETAALQKLTARLADQKPLSGEERTALLAQREQAEQALAGLDARKEGLEQRQRWFEQAARLQASEQQAETLLQQRRDDSARAQPRRDALARLDAVQAARPLAADVARIEADIASAQAAQSAGAQTMEQALAGHRQAIAAQQQAEAALAQAESAQRNAGPQLDQARALDARIEALLPAHKQASAVLEAANQADAQAKTALQNKQSERRQMQAAQQHGLDWLAQHAPWQPLAERWEKWDLLFAQAGHAQTQADKHANALTTIQQNGARCREEDSRAKSALAAAIEKLDTTQEQRRQADAALAAFDADSLQTHRRTLEARRDQLAGADKLWSDLQGKAERNAQLESQAATLRASRATAETALAGAQHEYAVIMAEFGAAEKALKLAQAACGESVEKLRATLEDDTPCPVCGAHEHPYRHDDGALASMLHTLQADVLHCREKLQKNVEQQAAQRAAVQSCIERVTTIGVEQQSLQGVLAQLAAGWQAHPLAQEAVHSAPDALDPWLAGGAVAVDIDLVGARATWLAQELSAVRHGVQQLEQQEQAWRRAQAARDAAQKGVDLATAEHQRALAAATQAATALAQAIADYRALDEKRIETAQQLAALLDELDSAFSGGDTANDEWKDAWRAAPEAFHDARRAEAKQWQTQRTQADERAIAIAQLDIELQALADVQARTGADATAARAAYAAADTGVLTLQEQRMALWGGKEVRDVEVQLQAAIDAARARMAAQQQASQAALQQHARAEEACAQAASRVAALRDSARNAEQRLALWLREFNRERLGDDVLEAAAPAVADMFGEDQGEAAVATHPDLLTMDGLHALLAQTDADVRAERDALQALEQACASADTVLQERRLQREQHAATGDTDYTAETLAHAMQELAMAHRQAADTLAAHRLSIAQDDDKRQRAAAMMDEIEAQEAVEQRWARLADLIGSADGKKFRNYAQQFTLDVLLGYANAHLSHLARRYQLERIPHPSNPSLGLLVRDQDMGGETRSVHSLSGGESFLVSLALALGLASLSSNRVRVESLFIDEGFGSLDAETLRVAMDALDGLQAMGRKVGVISHVQEMTERISTRILVQPSAGGRSTVSVQA</sequence>
<comment type="caution">
    <text evidence="4">The sequence shown here is derived from an EMBL/GenBank/DDBJ whole genome shotgun (WGS) entry which is preliminary data.</text>
</comment>
<dbReference type="Proteomes" id="UP000446768">
    <property type="component" value="Unassembled WGS sequence"/>
</dbReference>
<dbReference type="GO" id="GO:0006302">
    <property type="term" value="P:double-strand break repair"/>
    <property type="evidence" value="ECO:0007669"/>
    <property type="project" value="InterPro"/>
</dbReference>
<reference evidence="4 5" key="1">
    <citation type="submission" date="2019-11" db="EMBL/GenBank/DDBJ databases">
        <title>Novel species isolated from a subtropical stream in China.</title>
        <authorList>
            <person name="Lu H."/>
        </authorList>
    </citation>
    <scope>NUCLEOTIDE SEQUENCE [LARGE SCALE GENOMIC DNA]</scope>
    <source>
        <strain evidence="4 5">FT92W</strain>
    </source>
</reference>
<dbReference type="PANTHER" id="PTHR32114:SF2">
    <property type="entry name" value="ABC TRANSPORTER ABCH.3"/>
    <property type="match status" value="1"/>
</dbReference>
<dbReference type="Pfam" id="PF13476">
    <property type="entry name" value="AAA_23"/>
    <property type="match status" value="1"/>
</dbReference>
<feature type="coiled-coil region" evidence="1">
    <location>
        <begin position="234"/>
        <end position="261"/>
    </location>
</feature>
<evidence type="ECO:0000313" key="4">
    <source>
        <dbReference type="EMBL" id="MRV71907.1"/>
    </source>
</evidence>
<proteinExistence type="predicted"/>
<feature type="compositionally biased region" description="Basic and acidic residues" evidence="2">
    <location>
        <begin position="284"/>
        <end position="295"/>
    </location>
</feature>